<sequence>MIIRDYLEKDWARICEIHDSARLDELRGASLESAFLPLEVAAENEDLFEYEILIAEQNDQVVGFIAYDKEEIAWLYVDPTTYRSGIGKALVKAVIGSPARIFSIEVLKGNNAALAFYKSLGFIETGMASGQMPGNEKYEVTVHELNNNKEPNRLLNK</sequence>
<accession>A0A3E0UFF7</accession>
<dbReference type="InterPro" id="IPR050276">
    <property type="entry name" value="MshD_Acetyltransferase"/>
</dbReference>
<evidence type="ECO:0000313" key="2">
    <source>
        <dbReference type="EMBL" id="REL35728.1"/>
    </source>
</evidence>
<dbReference type="Gene3D" id="3.40.630.30">
    <property type="match status" value="1"/>
</dbReference>
<evidence type="ECO:0000259" key="1">
    <source>
        <dbReference type="PROSITE" id="PS51186"/>
    </source>
</evidence>
<dbReference type="AlphaFoldDB" id="A0A3E0UFF7"/>
<proteinExistence type="predicted"/>
<evidence type="ECO:0000313" key="3">
    <source>
        <dbReference type="Proteomes" id="UP000256999"/>
    </source>
</evidence>
<dbReference type="RefSeq" id="WP_116000395.1">
    <property type="nucleotide sequence ID" value="NZ_QUOV01000001.1"/>
</dbReference>
<comment type="caution">
    <text evidence="2">The sequence shown here is derived from an EMBL/GenBank/DDBJ whole genome shotgun (WGS) entry which is preliminary data.</text>
</comment>
<dbReference type="SUPFAM" id="SSF55729">
    <property type="entry name" value="Acyl-CoA N-acyltransferases (Nat)"/>
    <property type="match status" value="1"/>
</dbReference>
<reference evidence="2 3" key="1">
    <citation type="submission" date="2018-08" db="EMBL/GenBank/DDBJ databases">
        <title>Thalassotalea euphylliae genome.</title>
        <authorList>
            <person name="Summers S."/>
            <person name="Rice S.A."/>
            <person name="Freckelton M.L."/>
            <person name="Nedved B.T."/>
            <person name="Hadfield M.G."/>
        </authorList>
    </citation>
    <scope>NUCLEOTIDE SEQUENCE [LARGE SCALE GENOMIC DNA]</scope>
    <source>
        <strain evidence="2 3">H2</strain>
    </source>
</reference>
<keyword evidence="2" id="KW-0808">Transferase</keyword>
<dbReference type="CDD" id="cd04301">
    <property type="entry name" value="NAT_SF"/>
    <property type="match status" value="1"/>
</dbReference>
<gene>
    <name evidence="2" type="ORF">DXX92_10475</name>
</gene>
<dbReference type="OrthoDB" id="143110at2"/>
<dbReference type="PROSITE" id="PS51186">
    <property type="entry name" value="GNAT"/>
    <property type="match status" value="1"/>
</dbReference>
<organism evidence="2 3">
    <name type="scientific">Thalassotalea euphylliae</name>
    <dbReference type="NCBI Taxonomy" id="1655234"/>
    <lineage>
        <taxon>Bacteria</taxon>
        <taxon>Pseudomonadati</taxon>
        <taxon>Pseudomonadota</taxon>
        <taxon>Gammaproteobacteria</taxon>
        <taxon>Alteromonadales</taxon>
        <taxon>Colwelliaceae</taxon>
        <taxon>Thalassotalea</taxon>
    </lineage>
</organism>
<dbReference type="InterPro" id="IPR016181">
    <property type="entry name" value="Acyl_CoA_acyltransferase"/>
</dbReference>
<feature type="domain" description="N-acetyltransferase" evidence="1">
    <location>
        <begin position="1"/>
        <end position="143"/>
    </location>
</feature>
<name>A0A3E0UFF7_9GAMM</name>
<dbReference type="InterPro" id="IPR000182">
    <property type="entry name" value="GNAT_dom"/>
</dbReference>
<protein>
    <submittedName>
        <fullName evidence="2">N-acetyltransferase</fullName>
    </submittedName>
</protein>
<dbReference type="GO" id="GO:0016747">
    <property type="term" value="F:acyltransferase activity, transferring groups other than amino-acyl groups"/>
    <property type="evidence" value="ECO:0007669"/>
    <property type="project" value="InterPro"/>
</dbReference>
<dbReference type="Proteomes" id="UP000256999">
    <property type="component" value="Unassembled WGS sequence"/>
</dbReference>
<dbReference type="EMBL" id="QUOV01000001">
    <property type="protein sequence ID" value="REL35728.1"/>
    <property type="molecule type" value="Genomic_DNA"/>
</dbReference>
<dbReference type="Pfam" id="PF13508">
    <property type="entry name" value="Acetyltransf_7"/>
    <property type="match status" value="1"/>
</dbReference>
<dbReference type="PANTHER" id="PTHR43617">
    <property type="entry name" value="L-AMINO ACID N-ACETYLTRANSFERASE"/>
    <property type="match status" value="1"/>
</dbReference>